<protein>
    <submittedName>
        <fullName evidence="4">Carboxypeptidase-like protein</fullName>
    </submittedName>
</protein>
<evidence type="ECO:0000259" key="3">
    <source>
        <dbReference type="Pfam" id="PF14905"/>
    </source>
</evidence>
<dbReference type="SUPFAM" id="SSF49464">
    <property type="entry name" value="Carboxypeptidase regulatory domain-like"/>
    <property type="match status" value="1"/>
</dbReference>
<feature type="signal peptide" evidence="2">
    <location>
        <begin position="1"/>
        <end position="18"/>
    </location>
</feature>
<feature type="compositionally biased region" description="Polar residues" evidence="1">
    <location>
        <begin position="389"/>
        <end position="401"/>
    </location>
</feature>
<organism evidence="4 5">
    <name type="scientific">Algibacter lectus</name>
    <dbReference type="NCBI Taxonomy" id="221126"/>
    <lineage>
        <taxon>Bacteria</taxon>
        <taxon>Pseudomonadati</taxon>
        <taxon>Bacteroidota</taxon>
        <taxon>Flavobacteriia</taxon>
        <taxon>Flavobacteriales</taxon>
        <taxon>Flavobacteriaceae</taxon>
        <taxon>Algibacter</taxon>
    </lineage>
</organism>
<feature type="compositionally biased region" description="Gly residues" evidence="1">
    <location>
        <begin position="908"/>
        <end position="919"/>
    </location>
</feature>
<keyword evidence="5" id="KW-1185">Reference proteome</keyword>
<name>A0A4R8MAS0_9FLAO</name>
<dbReference type="EMBL" id="SORL01000009">
    <property type="protein sequence ID" value="TDY61342.1"/>
    <property type="molecule type" value="Genomic_DNA"/>
</dbReference>
<dbReference type="AlphaFoldDB" id="A0A4R8MAS0"/>
<feature type="domain" description="Outer membrane protein beta-barrel" evidence="3">
    <location>
        <begin position="443"/>
        <end position="775"/>
    </location>
</feature>
<proteinExistence type="predicted"/>
<evidence type="ECO:0000313" key="4">
    <source>
        <dbReference type="EMBL" id="TDY61342.1"/>
    </source>
</evidence>
<sequence length="919" mass="103928">MKQLFLFLLLAFSTTLFAQRFTLEGQVKDPDAISLEGATVYVQSLKDSITMAYGITNKTGQFSININAEEETKLLFNVAYLGYQPYSKDIDVPTENKFDMGTVTLSDQIEELDVVSIIGKAPPIVIKKDTIEYNADSFKTLANDRAEDLLKKLPGVEFDIDGNITVNGVEVEAINVDGMEFFGEKMGDIALKNLPSNVISKVQVTDYKTNLQKFTGEESDSGTKEINIKIKKGKNTAFFGDLNGGVGTDDKYQANANLFQMIDGKQIGFISGTNNINMRRGFTALPDAKSSTGYVESDFVGANYSKGKWNETRVNANYKYSANNVDNSSLSFRDNFLPDLNYTTETVSNSTTDSDNHSGDLDLKFIIPSKNKSSNNKIQLSNELNFNRDTSDSFSDSATESKSNDGEDISDYNANSESTSISNSIDNTIGAIVRTGKGRDFFNLKLSTNFDNSESDSKNYSENILYQRNTTEIQDQVRSTDNSTSNINFNGYWFKELFTNFRIIPKYSATIYHNKNEKNVFDFNEIDNDYSDFNEQQSFDSKYVTTTLKPALRFRYEYKDFRFEVEGAYTNTFRKYTDELITERNFNAEFDYITYSSRIRYRDDKGYKNISLDYNQNVDLPSSTQLQPVADVSNQTHIYTGNPDLEPGLSHNLRFRYQNNIAFNNITINAETKAEFVEDKIINSTITDADLIKYTTYDNINGDYSLSGNASISKSYFSQNTNINMSAKFAASYDNNISIQNGVKFSGKNTVYKPSVGFKYSYNNKFDFGINYSYSVNETLYDTDAFNDNEYFVQNLKLDTSIFFFKNAFFSNKIAYQYNSRVGDAFDGDAVFWNAGLGVQLWNNKGTLTLVGYDILGKNNGYRRSVTETYIQDIENKILEQYFMLTFSYKFGRIAGQNMNVRPDSPSGRGGYGGGRRGR</sequence>
<dbReference type="GO" id="GO:0004180">
    <property type="term" value="F:carboxypeptidase activity"/>
    <property type="evidence" value="ECO:0007669"/>
    <property type="project" value="UniProtKB-KW"/>
</dbReference>
<comment type="caution">
    <text evidence="4">The sequence shown here is derived from an EMBL/GenBank/DDBJ whole genome shotgun (WGS) entry which is preliminary data.</text>
</comment>
<dbReference type="SUPFAM" id="SSF56935">
    <property type="entry name" value="Porins"/>
    <property type="match status" value="1"/>
</dbReference>
<evidence type="ECO:0000256" key="2">
    <source>
        <dbReference type="SAM" id="SignalP"/>
    </source>
</evidence>
<keyword evidence="4" id="KW-0121">Carboxypeptidase</keyword>
<dbReference type="Proteomes" id="UP000294824">
    <property type="component" value="Unassembled WGS sequence"/>
</dbReference>
<feature type="chain" id="PRO_5020972443" evidence="2">
    <location>
        <begin position="19"/>
        <end position="919"/>
    </location>
</feature>
<keyword evidence="4" id="KW-0378">Hydrolase</keyword>
<dbReference type="Pfam" id="PF14905">
    <property type="entry name" value="OMP_b-brl_3"/>
    <property type="match status" value="1"/>
</dbReference>
<accession>A0A4R8MAS0</accession>
<gene>
    <name evidence="4" type="ORF">DFQ06_2670</name>
</gene>
<dbReference type="RefSeq" id="WP_133968081.1">
    <property type="nucleotide sequence ID" value="NZ_SORL01000009.1"/>
</dbReference>
<keyword evidence="4" id="KW-0645">Protease</keyword>
<feature type="region of interest" description="Disordered" evidence="1">
    <location>
        <begin position="389"/>
        <end position="421"/>
    </location>
</feature>
<evidence type="ECO:0000313" key="5">
    <source>
        <dbReference type="Proteomes" id="UP000294824"/>
    </source>
</evidence>
<evidence type="ECO:0000256" key="1">
    <source>
        <dbReference type="SAM" id="MobiDB-lite"/>
    </source>
</evidence>
<feature type="region of interest" description="Disordered" evidence="1">
    <location>
        <begin position="900"/>
        <end position="919"/>
    </location>
</feature>
<dbReference type="InterPro" id="IPR008969">
    <property type="entry name" value="CarboxyPept-like_regulatory"/>
</dbReference>
<dbReference type="Pfam" id="PF13715">
    <property type="entry name" value="CarbopepD_reg_2"/>
    <property type="match status" value="1"/>
</dbReference>
<reference evidence="4 5" key="1">
    <citation type="submission" date="2019-03" db="EMBL/GenBank/DDBJ databases">
        <title>Genomic Encyclopedia of Type Strains, Phase III (KMG-III): the genomes of soil and plant-associated and newly described type strains.</title>
        <authorList>
            <person name="Whitman W."/>
        </authorList>
    </citation>
    <scope>NUCLEOTIDE SEQUENCE [LARGE SCALE GENOMIC DNA]</scope>
    <source>
        <strain evidence="4 5">CECT 8301</strain>
    </source>
</reference>
<keyword evidence="2" id="KW-0732">Signal</keyword>
<dbReference type="InterPro" id="IPR041700">
    <property type="entry name" value="OMP_b-brl_3"/>
</dbReference>